<dbReference type="EMBL" id="WJBH02000005">
    <property type="protein sequence ID" value="KAI9558381.1"/>
    <property type="molecule type" value="Genomic_DNA"/>
</dbReference>
<name>A0AAD5KQV0_9CRUS</name>
<gene>
    <name evidence="1" type="ORF">GHT06_015154</name>
</gene>
<accession>A0AAD5KQV0</accession>
<dbReference type="Proteomes" id="UP000820818">
    <property type="component" value="Linkage Group LG5"/>
</dbReference>
<organism evidence="1 2">
    <name type="scientific">Daphnia sinensis</name>
    <dbReference type="NCBI Taxonomy" id="1820382"/>
    <lineage>
        <taxon>Eukaryota</taxon>
        <taxon>Metazoa</taxon>
        <taxon>Ecdysozoa</taxon>
        <taxon>Arthropoda</taxon>
        <taxon>Crustacea</taxon>
        <taxon>Branchiopoda</taxon>
        <taxon>Diplostraca</taxon>
        <taxon>Cladocera</taxon>
        <taxon>Anomopoda</taxon>
        <taxon>Daphniidae</taxon>
        <taxon>Daphnia</taxon>
        <taxon>Daphnia similis group</taxon>
    </lineage>
</organism>
<proteinExistence type="predicted"/>
<comment type="caution">
    <text evidence="1">The sequence shown here is derived from an EMBL/GenBank/DDBJ whole genome shotgun (WGS) entry which is preliminary data.</text>
</comment>
<dbReference type="AlphaFoldDB" id="A0AAD5KQV0"/>
<protein>
    <submittedName>
        <fullName evidence="1">Uncharacterized protein</fullName>
    </submittedName>
</protein>
<reference evidence="1 2" key="1">
    <citation type="submission" date="2022-05" db="EMBL/GenBank/DDBJ databases">
        <title>A multi-omics perspective on studying reproductive biology in Daphnia sinensis.</title>
        <authorList>
            <person name="Jia J."/>
        </authorList>
    </citation>
    <scope>NUCLEOTIDE SEQUENCE [LARGE SCALE GENOMIC DNA]</scope>
    <source>
        <strain evidence="1 2">WSL</strain>
    </source>
</reference>
<sequence length="80" mass="9475">MNSYSFDFFLTHRGNFDNALEVVAASLFSLPFHFYTRFVLNDKELFIEILLFSLLWSPYAPPSDHDFGFRPVSVSDYYYQ</sequence>
<evidence type="ECO:0000313" key="1">
    <source>
        <dbReference type="EMBL" id="KAI9558381.1"/>
    </source>
</evidence>
<evidence type="ECO:0000313" key="2">
    <source>
        <dbReference type="Proteomes" id="UP000820818"/>
    </source>
</evidence>
<keyword evidence="2" id="KW-1185">Reference proteome</keyword>